<dbReference type="CTD" id="36375056"/>
<evidence type="ECO:0000313" key="2">
    <source>
        <dbReference type="Proteomes" id="UP000035682"/>
    </source>
</evidence>
<reference evidence="3" key="2">
    <citation type="submission" date="2020-12" db="UniProtKB">
        <authorList>
            <consortium name="WormBaseParasite"/>
        </authorList>
    </citation>
    <scope>IDENTIFICATION</scope>
</reference>
<dbReference type="AlphaFoldDB" id="A0A090KZ69"/>
<dbReference type="GeneID" id="36375056"/>
<accession>A0A090KZ69</accession>
<dbReference type="EMBL" id="LN609528">
    <property type="protein sequence ID" value="CEF62691.1"/>
    <property type="molecule type" value="Genomic_DNA"/>
</dbReference>
<evidence type="ECO:0000313" key="4">
    <source>
        <dbReference type="WormBase" id="SRAE_1000096100"/>
    </source>
</evidence>
<reference evidence="1 2" key="1">
    <citation type="submission" date="2014-09" db="EMBL/GenBank/DDBJ databases">
        <authorList>
            <person name="Martin A.A."/>
        </authorList>
    </citation>
    <scope>NUCLEOTIDE SEQUENCE</scope>
    <source>
        <strain evidence="2">ED321</strain>
        <strain evidence="1">ED321 Heterogonic</strain>
    </source>
</reference>
<keyword evidence="2" id="KW-1185">Reference proteome</keyword>
<proteinExistence type="predicted"/>
<protein>
    <submittedName>
        <fullName evidence="1 3">Uncharacterized protein</fullName>
    </submittedName>
</protein>
<dbReference type="WBParaSite" id="SRAE_1000096100.1">
    <property type="protein sequence ID" value="SRAE_1000096100.1"/>
    <property type="gene ID" value="WBGene00257561"/>
</dbReference>
<evidence type="ECO:0000313" key="3">
    <source>
        <dbReference type="WBParaSite" id="SRAE_1000096100.1"/>
    </source>
</evidence>
<organism evidence="1">
    <name type="scientific">Strongyloides ratti</name>
    <name type="common">Parasitic roundworm</name>
    <dbReference type="NCBI Taxonomy" id="34506"/>
    <lineage>
        <taxon>Eukaryota</taxon>
        <taxon>Metazoa</taxon>
        <taxon>Ecdysozoa</taxon>
        <taxon>Nematoda</taxon>
        <taxon>Chromadorea</taxon>
        <taxon>Rhabditida</taxon>
        <taxon>Tylenchina</taxon>
        <taxon>Panagrolaimomorpha</taxon>
        <taxon>Strongyloidoidea</taxon>
        <taxon>Strongyloididae</taxon>
        <taxon>Strongyloides</taxon>
    </lineage>
</organism>
<evidence type="ECO:0000313" key="1">
    <source>
        <dbReference type="EMBL" id="CEF62691.1"/>
    </source>
</evidence>
<dbReference type="RefSeq" id="XP_024501893.1">
    <property type="nucleotide sequence ID" value="XM_024647857.1"/>
</dbReference>
<sequence length="554" mass="65725">MNDNTYFFTILNQSHLWKTISKYFSFNDYSNFSLTCKEYLKALSCIKRNDNITNLKNYYSTLFIRTPDDIILSKLFENICFKEGYVNINDQKKVECIIMPTQIYLTKKNMSIIGKKLGRLLNTLPHIQELSIKFELSPQFNILAGCVLKEISNNSIVTLDIHNFEETFECNKVYTFLICESQIFNGFKNLRKIIIHPSEPIIHDIDKHFIDVVSKIPGITIETNFYKFDGEVSAFDRCLQKENCIFTYILKKKVFLMITGGIYFNAFKLKSWLNNLDESDLSFIASLHFKVSSIGTLHETSKFLPKMINLQRLGIQFIVNHFTIQVELKFLEKIRKSKKILYESFKHLRKLKKIEISFNFVTNFDRKIIENIFLEDMNFSNYQKSIQDEIQIFTMCTKICLEEVLCFLNEAPDCVEKLYFSNMLEFTCEMTSRLNDYFPNLEFLFLNKITKSDKKCLKNFKKLKFFVSSCMIDLELPQTIEAFMLSINNTFYMRKNEKEKYFQLCDGYRKLNQFTKECYLTDSFEGIIMYNYFHSLYAIRNHFICMLDYTFINT</sequence>
<dbReference type="Proteomes" id="UP000035682">
    <property type="component" value="Unplaced"/>
</dbReference>
<gene>
    <name evidence="1 3 4" type="ORF">SRAE_1000096100</name>
</gene>
<name>A0A090KZ69_STRRB</name>
<dbReference type="WormBase" id="SRAE_1000096100">
    <property type="protein sequence ID" value="SRP05551"/>
    <property type="gene ID" value="WBGene00257561"/>
</dbReference>